<dbReference type="Proteomes" id="UP000236630">
    <property type="component" value="Unassembled WGS sequence"/>
</dbReference>
<dbReference type="Pfam" id="PF04548">
    <property type="entry name" value="AIG1"/>
    <property type="match status" value="1"/>
</dbReference>
<feature type="domain" description="AIG1-type G" evidence="3">
    <location>
        <begin position="21"/>
        <end position="86"/>
    </location>
</feature>
<name>A0A2H5QB91_CITUN</name>
<keyword evidence="1" id="KW-0547">Nucleotide-binding</keyword>
<dbReference type="Gene3D" id="3.40.50.300">
    <property type="entry name" value="P-loop containing nucleotide triphosphate hydrolases"/>
    <property type="match status" value="1"/>
</dbReference>
<comment type="caution">
    <text evidence="4">The sequence shown here is derived from an EMBL/GenBank/DDBJ whole genome shotgun (WGS) entry which is preliminary data.</text>
</comment>
<evidence type="ECO:0000313" key="4">
    <source>
        <dbReference type="EMBL" id="GAY61831.1"/>
    </source>
</evidence>
<sequence length="86" mass="9217">MHCRMGERVIDGEWKPTSPSNGERIVVLLGRTGNGKSATGNSILRRRAFKASVGLSGVTKTCKMKTTVLKDGQVVNVIDTPGFVTV</sequence>
<organism evidence="4 5">
    <name type="scientific">Citrus unshiu</name>
    <name type="common">Satsuma mandarin</name>
    <name type="synonym">Citrus nobilis var. unshiu</name>
    <dbReference type="NCBI Taxonomy" id="55188"/>
    <lineage>
        <taxon>Eukaryota</taxon>
        <taxon>Viridiplantae</taxon>
        <taxon>Streptophyta</taxon>
        <taxon>Embryophyta</taxon>
        <taxon>Tracheophyta</taxon>
        <taxon>Spermatophyta</taxon>
        <taxon>Magnoliopsida</taxon>
        <taxon>eudicotyledons</taxon>
        <taxon>Gunneridae</taxon>
        <taxon>Pentapetalae</taxon>
        <taxon>rosids</taxon>
        <taxon>malvids</taxon>
        <taxon>Sapindales</taxon>
        <taxon>Rutaceae</taxon>
        <taxon>Aurantioideae</taxon>
        <taxon>Citrus</taxon>
    </lineage>
</organism>
<dbReference type="PANTHER" id="PTHR10903:SF184">
    <property type="entry name" value="GTP-BINDING PROTEIN A"/>
    <property type="match status" value="1"/>
</dbReference>
<keyword evidence="2" id="KW-0342">GTP-binding</keyword>
<dbReference type="EMBL" id="BDQV01000285">
    <property type="protein sequence ID" value="GAY61831.1"/>
    <property type="molecule type" value="Genomic_DNA"/>
</dbReference>
<evidence type="ECO:0000313" key="5">
    <source>
        <dbReference type="Proteomes" id="UP000236630"/>
    </source>
</evidence>
<evidence type="ECO:0000259" key="3">
    <source>
        <dbReference type="PROSITE" id="PS51720"/>
    </source>
</evidence>
<dbReference type="GO" id="GO:0005525">
    <property type="term" value="F:GTP binding"/>
    <property type="evidence" value="ECO:0007669"/>
    <property type="project" value="UniProtKB-KW"/>
</dbReference>
<dbReference type="PANTHER" id="PTHR10903">
    <property type="entry name" value="GTPASE, IMAP FAMILY MEMBER-RELATED"/>
    <property type="match status" value="1"/>
</dbReference>
<dbReference type="STRING" id="55188.A0A2H5QB91"/>
<gene>
    <name evidence="4" type="ORF">CUMW_213070</name>
</gene>
<dbReference type="AlphaFoldDB" id="A0A2H5QB91"/>
<protein>
    <recommendedName>
        <fullName evidence="3">AIG1-type G domain-containing protein</fullName>
    </recommendedName>
</protein>
<dbReference type="InterPro" id="IPR006703">
    <property type="entry name" value="G_AIG1"/>
</dbReference>
<dbReference type="SUPFAM" id="SSF52540">
    <property type="entry name" value="P-loop containing nucleoside triphosphate hydrolases"/>
    <property type="match status" value="1"/>
</dbReference>
<evidence type="ECO:0000256" key="1">
    <source>
        <dbReference type="ARBA" id="ARBA00022741"/>
    </source>
</evidence>
<dbReference type="InterPro" id="IPR027417">
    <property type="entry name" value="P-loop_NTPase"/>
</dbReference>
<dbReference type="PROSITE" id="PS51720">
    <property type="entry name" value="G_AIG1"/>
    <property type="match status" value="1"/>
</dbReference>
<keyword evidence="5" id="KW-1185">Reference proteome</keyword>
<proteinExistence type="predicted"/>
<evidence type="ECO:0000256" key="2">
    <source>
        <dbReference type="ARBA" id="ARBA00023134"/>
    </source>
</evidence>
<accession>A0A2H5QB91</accession>
<dbReference type="InterPro" id="IPR045058">
    <property type="entry name" value="GIMA/IAN/Toc"/>
</dbReference>
<reference evidence="4 5" key="1">
    <citation type="journal article" date="2017" name="Front. Genet.">
        <title>Draft sequencing of the heterozygous diploid genome of Satsuma (Citrus unshiu Marc.) using a hybrid assembly approach.</title>
        <authorList>
            <person name="Shimizu T."/>
            <person name="Tanizawa Y."/>
            <person name="Mochizuki T."/>
            <person name="Nagasaki H."/>
            <person name="Yoshioka T."/>
            <person name="Toyoda A."/>
            <person name="Fujiyama A."/>
            <person name="Kaminuma E."/>
            <person name="Nakamura Y."/>
        </authorList>
    </citation>
    <scope>NUCLEOTIDE SEQUENCE [LARGE SCALE GENOMIC DNA]</scope>
    <source>
        <strain evidence="5">cv. Miyagawa wase</strain>
    </source>
</reference>